<evidence type="ECO:0000313" key="12">
    <source>
        <dbReference type="Proteomes" id="UP000050326"/>
    </source>
</evidence>
<keyword evidence="9" id="KW-0547">Nucleotide-binding</keyword>
<proteinExistence type="inferred from homology"/>
<dbReference type="PANTHER" id="PTHR45846:SF1">
    <property type="entry name" value="TRNA-DIHYDROURIDINE(47) SYNTHASE [NAD(P)(+)]-LIKE"/>
    <property type="match status" value="1"/>
</dbReference>
<dbReference type="PIRSF" id="PIRSF006621">
    <property type="entry name" value="Dus"/>
    <property type="match status" value="1"/>
</dbReference>
<evidence type="ECO:0000256" key="7">
    <source>
        <dbReference type="PIRNR" id="PIRNR006621"/>
    </source>
</evidence>
<dbReference type="EMBL" id="LKET01000021">
    <property type="protein sequence ID" value="KPU45570.1"/>
    <property type="molecule type" value="Genomic_DNA"/>
</dbReference>
<dbReference type="GO" id="GO:0017150">
    <property type="term" value="F:tRNA dihydrouridine synthase activity"/>
    <property type="evidence" value="ECO:0007669"/>
    <property type="project" value="InterPro"/>
</dbReference>
<comment type="function">
    <text evidence="7">Catalyzes the synthesis of 5,6-dihydrouridine (D), a modified base found in the D-loop of most tRNAs, via the reduction of the C5-C6 double bond in target uridines.</text>
</comment>
<evidence type="ECO:0000256" key="3">
    <source>
        <dbReference type="ARBA" id="ARBA00022643"/>
    </source>
</evidence>
<evidence type="ECO:0000256" key="8">
    <source>
        <dbReference type="PIRSR" id="PIRSR006621-1"/>
    </source>
</evidence>
<feature type="domain" description="DUS-like FMN-binding" evidence="10">
    <location>
        <begin position="5"/>
        <end position="311"/>
    </location>
</feature>
<feature type="binding site" evidence="9">
    <location>
        <position position="133"/>
    </location>
    <ligand>
        <name>FMN</name>
        <dbReference type="ChEBI" id="CHEBI:58210"/>
    </ligand>
</feature>
<dbReference type="GO" id="GO:0050660">
    <property type="term" value="F:flavin adenine dinucleotide binding"/>
    <property type="evidence" value="ECO:0007669"/>
    <property type="project" value="InterPro"/>
</dbReference>
<reference evidence="11 12" key="1">
    <citation type="submission" date="2015-09" db="EMBL/GenBank/DDBJ databases">
        <title>Genome sequence of Oxobacter pfennigii DSM 3222.</title>
        <authorList>
            <person name="Poehlein A."/>
            <person name="Bengelsdorf F.R."/>
            <person name="Schiel-Bengelsdorf B."/>
            <person name="Duerre P."/>
            <person name="Daniel R."/>
        </authorList>
    </citation>
    <scope>NUCLEOTIDE SEQUENCE [LARGE SCALE GENOMIC DNA]</scope>
    <source>
        <strain evidence="11 12">DSM 3222</strain>
    </source>
</reference>
<dbReference type="Proteomes" id="UP000050326">
    <property type="component" value="Unassembled WGS sequence"/>
</dbReference>
<evidence type="ECO:0000313" key="11">
    <source>
        <dbReference type="EMBL" id="KPU45570.1"/>
    </source>
</evidence>
<dbReference type="OrthoDB" id="9764501at2"/>
<dbReference type="PATRIC" id="fig|36849.3.peg.858"/>
<evidence type="ECO:0000256" key="4">
    <source>
        <dbReference type="ARBA" id="ARBA00022694"/>
    </source>
</evidence>
<dbReference type="GO" id="GO:0003723">
    <property type="term" value="F:RNA binding"/>
    <property type="evidence" value="ECO:0007669"/>
    <property type="project" value="TreeGrafter"/>
</dbReference>
<keyword evidence="6 7" id="KW-0560">Oxidoreductase</keyword>
<evidence type="ECO:0000256" key="5">
    <source>
        <dbReference type="ARBA" id="ARBA00022857"/>
    </source>
</evidence>
<evidence type="ECO:0000256" key="2">
    <source>
        <dbReference type="ARBA" id="ARBA00022630"/>
    </source>
</evidence>
<dbReference type="RefSeq" id="WP_054873913.1">
    <property type="nucleotide sequence ID" value="NZ_LKET01000021.1"/>
</dbReference>
<dbReference type="Pfam" id="PF01207">
    <property type="entry name" value="Dus"/>
    <property type="match status" value="1"/>
</dbReference>
<evidence type="ECO:0000256" key="6">
    <source>
        <dbReference type="ARBA" id="ARBA00023002"/>
    </source>
</evidence>
<evidence type="ECO:0000256" key="1">
    <source>
        <dbReference type="ARBA" id="ARBA00001917"/>
    </source>
</evidence>
<dbReference type="STRING" id="36849.OXPF_08030"/>
<feature type="binding site" evidence="9">
    <location>
        <position position="162"/>
    </location>
    <ligand>
        <name>FMN</name>
        <dbReference type="ChEBI" id="CHEBI:58210"/>
    </ligand>
</feature>
<accession>A0A0P8WAC0</accession>
<dbReference type="CDD" id="cd02801">
    <property type="entry name" value="DUS_like_FMN"/>
    <property type="match status" value="1"/>
</dbReference>
<comment type="caution">
    <text evidence="11">The sequence shown here is derived from an EMBL/GenBank/DDBJ whole genome shotgun (WGS) entry which is preliminary data.</text>
</comment>
<feature type="binding site" evidence="9">
    <location>
        <position position="64"/>
    </location>
    <ligand>
        <name>FMN</name>
        <dbReference type="ChEBI" id="CHEBI:58210"/>
    </ligand>
</feature>
<sequence>MKIYMAPMEGLTGYIYRKAHNACFNNIDKYFSPFISTNQSSKLKTRELNDILPENNEGLYLIPQLLSNNSKDFISMANKINQFGYEEINLNLGCPFGTVVSKNKGSGFLAKTQELDVFLDEVFSQCKAKISVKTRLGKDAPEEFYTLIDIFNKYPIYELTIHPRIQKDFYKNKPNLRIFKEALKLSKNPICYNGDIFTLKDYNTFKENFPDINSVMLGRGVLSNPCLTREINQNIKIQKQKLKEFHDKLYDDYKSILSGDINVLFKMKGLWFYMICLFSNNEKYAKRIKKSVKLRDYEEAVSILFNEQDILEDYQDNLVYKEI</sequence>
<dbReference type="InterPro" id="IPR018517">
    <property type="entry name" value="tRNA_hU_synthase_CS"/>
</dbReference>
<keyword evidence="3 7" id="KW-0288">FMN</keyword>
<gene>
    <name evidence="11" type="primary">dus</name>
    <name evidence="11" type="ORF">OXPF_08030</name>
</gene>
<dbReference type="InterPro" id="IPR013785">
    <property type="entry name" value="Aldolase_TIM"/>
</dbReference>
<organism evidence="11 12">
    <name type="scientific">Oxobacter pfennigii</name>
    <dbReference type="NCBI Taxonomy" id="36849"/>
    <lineage>
        <taxon>Bacteria</taxon>
        <taxon>Bacillati</taxon>
        <taxon>Bacillota</taxon>
        <taxon>Clostridia</taxon>
        <taxon>Eubacteriales</taxon>
        <taxon>Clostridiaceae</taxon>
        <taxon>Oxobacter</taxon>
    </lineage>
</organism>
<feature type="active site" description="Proton donor" evidence="8">
    <location>
        <position position="94"/>
    </location>
</feature>
<keyword evidence="2 7" id="KW-0285">Flavoprotein</keyword>
<keyword evidence="12" id="KW-1185">Reference proteome</keyword>
<keyword evidence="5" id="KW-0521">NADP</keyword>
<protein>
    <recommendedName>
        <fullName evidence="7">tRNA-dihydrouridine synthase</fullName>
        <ecNumber evidence="7">1.3.1.-</ecNumber>
    </recommendedName>
</protein>
<dbReference type="InterPro" id="IPR035587">
    <property type="entry name" value="DUS-like_FMN-bd"/>
</dbReference>
<dbReference type="EC" id="1.3.1.-" evidence="7"/>
<dbReference type="PROSITE" id="PS01136">
    <property type="entry name" value="UPF0034"/>
    <property type="match status" value="1"/>
</dbReference>
<keyword evidence="4 7" id="KW-0819">tRNA processing</keyword>
<evidence type="ECO:0000259" key="10">
    <source>
        <dbReference type="Pfam" id="PF01207"/>
    </source>
</evidence>
<name>A0A0P8WAC0_9CLOT</name>
<comment type="cofactor">
    <cofactor evidence="1 7 9">
        <name>FMN</name>
        <dbReference type="ChEBI" id="CHEBI:58210"/>
    </cofactor>
</comment>
<dbReference type="PANTHER" id="PTHR45846">
    <property type="entry name" value="TRNA-DIHYDROURIDINE(47) SYNTHASE [NAD(P)(+)]-LIKE"/>
    <property type="match status" value="1"/>
</dbReference>
<dbReference type="SUPFAM" id="SSF51395">
    <property type="entry name" value="FMN-linked oxidoreductases"/>
    <property type="match status" value="1"/>
</dbReference>
<comment type="similarity">
    <text evidence="7">Belongs to the dus family.</text>
</comment>
<feature type="binding site" evidence="9">
    <location>
        <begin position="218"/>
        <end position="219"/>
    </location>
    <ligand>
        <name>FMN</name>
        <dbReference type="ChEBI" id="CHEBI:58210"/>
    </ligand>
</feature>
<dbReference type="AlphaFoldDB" id="A0A0P8WAC0"/>
<evidence type="ECO:0000256" key="9">
    <source>
        <dbReference type="PIRSR" id="PIRSR006621-2"/>
    </source>
</evidence>
<dbReference type="Gene3D" id="3.20.20.70">
    <property type="entry name" value="Aldolase class I"/>
    <property type="match status" value="1"/>
</dbReference>
<dbReference type="InterPro" id="IPR001269">
    <property type="entry name" value="DUS_fam"/>
</dbReference>